<dbReference type="AlphaFoldDB" id="X8BH12"/>
<gene>
    <name evidence="1" type="primary">cyp139A3</name>
    <name evidence="1" type="ORF">I553_6190</name>
</gene>
<dbReference type="PATRIC" id="fig|1299334.3.peg.4352"/>
<organism evidence="1">
    <name type="scientific">Mycobacterium xenopi 4042</name>
    <dbReference type="NCBI Taxonomy" id="1299334"/>
    <lineage>
        <taxon>Bacteria</taxon>
        <taxon>Bacillati</taxon>
        <taxon>Actinomycetota</taxon>
        <taxon>Actinomycetes</taxon>
        <taxon>Mycobacteriales</taxon>
        <taxon>Mycobacteriaceae</taxon>
        <taxon>Mycobacterium</taxon>
    </lineage>
</organism>
<dbReference type="EMBL" id="JAOB01000042">
    <property type="protein sequence ID" value="EUA42330.1"/>
    <property type="molecule type" value="Genomic_DNA"/>
</dbReference>
<accession>X8BH12</accession>
<protein>
    <submittedName>
        <fullName evidence="1">Putative cytochrome P450</fullName>
    </submittedName>
</protein>
<name>X8BH12_MYCXE</name>
<comment type="caution">
    <text evidence="1">The sequence shown here is derived from an EMBL/GenBank/DDBJ whole genome shotgun (WGS) entry which is preliminary data.</text>
</comment>
<evidence type="ECO:0000313" key="1">
    <source>
        <dbReference type="EMBL" id="EUA42330.1"/>
    </source>
</evidence>
<reference evidence="1" key="1">
    <citation type="submission" date="2014-01" db="EMBL/GenBank/DDBJ databases">
        <authorList>
            <person name="Brown-Elliot B."/>
            <person name="Wallace R."/>
            <person name="Lenaerts A."/>
            <person name="Ordway D."/>
            <person name="DeGroote M.A."/>
            <person name="Parker T."/>
            <person name="Sizemore C."/>
            <person name="Tallon L.J."/>
            <person name="Sadzewicz L.K."/>
            <person name="Sengamalay N."/>
            <person name="Fraser C.M."/>
            <person name="Hine E."/>
            <person name="Shefchek K.A."/>
            <person name="Das S.P."/>
            <person name="Tettelin H."/>
        </authorList>
    </citation>
    <scope>NUCLEOTIDE SEQUENCE [LARGE SCALE GENOMIC DNA]</scope>
    <source>
        <strain evidence="1">4042</strain>
    </source>
</reference>
<sequence>MAATELMVMLARLLARTSLRMPAQRIRATGFAALHPRNGLSVELTEN</sequence>
<proteinExistence type="predicted"/>